<sequence>MSLRYTLEETRVLFAEEGDDAEVEILPSTARPWRKWIAVASAVALTGGAMVAAYMGVGPFQKQLFRDSVNFSSSAHSTSIPFGAVDRDADGNIDREEITAMLHEHASRLSNEINNDESLSPKLRAIKLELLTNELDAQLTCWTAKMDSFEQATGSVTEASFPLYLELVESECPRLTIENRDEVTQSAITGVTAPQLQSGEIDAFFSSHPVEDPIVSFLMVDSNTDGEIDESEVTTYLIGHLHELVKEIEADESLDPELKATHLQLLNDEIVQQKDCIHRVMGKLKHDGVELSPATFQAFEMALNDMCPFQAKTGPVTDTTFALFLEVASAECSSLDASGFALGSLGAANINAAGITMEQRHPTAPPQHHTHAVHPQHPPPNLPASPLGDGADITERPSPADPDEGPSRLRSMLLSAFGLDENGDVIGDGTASADVPVEMSPPETPLPTRSVGEDPLGALADQLFRTLLDPANAPSNWNWLDPASDTFARVQNPAHRTASVRAVYHHLLSERERKATALISEILRNEVTYNLTMTCFNTGIERLAKFEVTQDEYNALVAWMNDKCHADSDEQAAERQPPPAPRMLPPHEFQDRLAAHLGPVVRAYESGSLRLPTPPAANAALRTKVDKCVAEATHRAVDGASGLASTAQFNEALVWIFDQDAVHSQSTPLLRSLAHGDDPRVGLAGSVSAAALQSHAESTATAPDSAFRITDILSANVHAREETAERSAPSRPTRKRAKPTGSSLLPLSPIRTSADDSSSLGSTKGGESSYVHRLTAPENPELFAYASALCYRVTGRYMAREVLQRDADAQRNEIQRIQRDPELLTAIAAIQTLSKQFKAIAQDTLGHRRELGHALFRIEESYLKLFEKLLELSLRLYWRYEREHDAERCADKKALQYWQEMHNWKAAEATKLQKLLDVRDVVLRTQEIQLRDLERRADEQQRALSEQRALEDEIRALKVAETVARERERALETALTELQRKHEELQHYERAQQDEMREQHRRLMDDMRRSLKDKEKQLSRHEKALRELQVLTKPRDVATAATQTTVDDDGLWDLQDGVPLFVSRDVAHRQCWRRFNAFVRCRNCRGRPLPRSDGGRVHASVDSDAVETDDAYVDIWSLTRGERKAKVSKKLAAERRRIEAEWTLPEPVRLFLSNLPKSVVAFPFLPLDQVVAQIDAIYDDKFESDRADEADGVAREEMPRFLCEFFLKTHGLRQTAEIGLYRFLVSVKQLYRRQSHRGHVQ</sequence>
<keyword evidence="4" id="KW-0812">Transmembrane</keyword>
<proteinExistence type="predicted"/>
<feature type="compositionally biased region" description="Polar residues" evidence="3">
    <location>
        <begin position="755"/>
        <end position="766"/>
    </location>
</feature>
<dbReference type="Proteomes" id="UP001209570">
    <property type="component" value="Unassembled WGS sequence"/>
</dbReference>
<evidence type="ECO:0000259" key="5">
    <source>
        <dbReference type="PROSITE" id="PS50222"/>
    </source>
</evidence>
<evidence type="ECO:0000256" key="4">
    <source>
        <dbReference type="SAM" id="Phobius"/>
    </source>
</evidence>
<accession>A0AAD5LUD8</accession>
<feature type="region of interest" description="Disordered" evidence="3">
    <location>
        <begin position="718"/>
        <end position="770"/>
    </location>
</feature>
<evidence type="ECO:0000256" key="3">
    <source>
        <dbReference type="SAM" id="MobiDB-lite"/>
    </source>
</evidence>
<evidence type="ECO:0000256" key="2">
    <source>
        <dbReference type="SAM" id="Coils"/>
    </source>
</evidence>
<name>A0AAD5LUD8_PYTIN</name>
<feature type="region of interest" description="Disordered" evidence="3">
    <location>
        <begin position="360"/>
        <end position="408"/>
    </location>
</feature>
<reference evidence="6" key="1">
    <citation type="submission" date="2021-12" db="EMBL/GenBank/DDBJ databases">
        <title>Prjna785345.</title>
        <authorList>
            <person name="Rujirawat T."/>
            <person name="Krajaejun T."/>
        </authorList>
    </citation>
    <scope>NUCLEOTIDE SEQUENCE</scope>
    <source>
        <strain evidence="6">Pi057C3</strain>
    </source>
</reference>
<keyword evidence="4" id="KW-0472">Membrane</keyword>
<dbReference type="InterPro" id="IPR002048">
    <property type="entry name" value="EF_hand_dom"/>
</dbReference>
<dbReference type="InterPro" id="IPR018247">
    <property type="entry name" value="EF_Hand_1_Ca_BS"/>
</dbReference>
<feature type="coiled-coil region" evidence="2">
    <location>
        <begin position="923"/>
        <end position="1031"/>
    </location>
</feature>
<organism evidence="6 7">
    <name type="scientific">Pythium insidiosum</name>
    <name type="common">Pythiosis disease agent</name>
    <dbReference type="NCBI Taxonomy" id="114742"/>
    <lineage>
        <taxon>Eukaryota</taxon>
        <taxon>Sar</taxon>
        <taxon>Stramenopiles</taxon>
        <taxon>Oomycota</taxon>
        <taxon>Peronosporomycetes</taxon>
        <taxon>Pythiales</taxon>
        <taxon>Pythiaceae</taxon>
        <taxon>Pythium</taxon>
    </lineage>
</organism>
<dbReference type="PROSITE" id="PS00018">
    <property type="entry name" value="EF_HAND_1"/>
    <property type="match status" value="2"/>
</dbReference>
<gene>
    <name evidence="6" type="ORF">P43SY_004715</name>
</gene>
<dbReference type="InterPro" id="IPR011992">
    <property type="entry name" value="EF-hand-dom_pair"/>
</dbReference>
<dbReference type="SUPFAM" id="SSF47473">
    <property type="entry name" value="EF-hand"/>
    <property type="match status" value="1"/>
</dbReference>
<feature type="region of interest" description="Disordered" evidence="3">
    <location>
        <begin position="431"/>
        <end position="451"/>
    </location>
</feature>
<dbReference type="PROSITE" id="PS50222">
    <property type="entry name" value="EF_HAND_2"/>
    <property type="match status" value="1"/>
</dbReference>
<keyword evidence="4" id="KW-1133">Transmembrane helix</keyword>
<feature type="domain" description="EF-hand" evidence="5">
    <location>
        <begin position="82"/>
        <end position="108"/>
    </location>
</feature>
<dbReference type="GO" id="GO:0005509">
    <property type="term" value="F:calcium ion binding"/>
    <property type="evidence" value="ECO:0007669"/>
    <property type="project" value="InterPro"/>
</dbReference>
<keyword evidence="7" id="KW-1185">Reference proteome</keyword>
<dbReference type="AlphaFoldDB" id="A0AAD5LUD8"/>
<evidence type="ECO:0000256" key="1">
    <source>
        <dbReference type="ARBA" id="ARBA00022837"/>
    </source>
</evidence>
<protein>
    <recommendedName>
        <fullName evidence="5">EF-hand domain-containing protein</fullName>
    </recommendedName>
</protein>
<evidence type="ECO:0000313" key="7">
    <source>
        <dbReference type="Proteomes" id="UP001209570"/>
    </source>
</evidence>
<keyword evidence="2" id="KW-0175">Coiled coil</keyword>
<comment type="caution">
    <text evidence="6">The sequence shown here is derived from an EMBL/GenBank/DDBJ whole genome shotgun (WGS) entry which is preliminary data.</text>
</comment>
<feature type="transmembrane region" description="Helical" evidence="4">
    <location>
        <begin position="36"/>
        <end position="57"/>
    </location>
</feature>
<keyword evidence="1" id="KW-0106">Calcium</keyword>
<dbReference type="EMBL" id="JAKCXM010000467">
    <property type="protein sequence ID" value="KAJ0393743.1"/>
    <property type="molecule type" value="Genomic_DNA"/>
</dbReference>
<evidence type="ECO:0000313" key="6">
    <source>
        <dbReference type="EMBL" id="KAJ0393743.1"/>
    </source>
</evidence>